<dbReference type="InterPro" id="IPR020612">
    <property type="entry name" value="Methylthiotransferase_CS"/>
</dbReference>
<reference evidence="17 18" key="1">
    <citation type="submission" date="2020-08" db="EMBL/GenBank/DDBJ databases">
        <authorList>
            <person name="Liu C."/>
            <person name="Sun Q."/>
        </authorList>
    </citation>
    <scope>NUCLEOTIDE SEQUENCE [LARGE SCALE GENOMIC DNA]</scope>
    <source>
        <strain evidence="17 18">NSJ-29</strain>
    </source>
</reference>
<evidence type="ECO:0000313" key="18">
    <source>
        <dbReference type="Proteomes" id="UP000515860"/>
    </source>
</evidence>
<accession>A0A7G9GFH8</accession>
<dbReference type="FunFam" id="3.80.30.20:FF:000001">
    <property type="entry name" value="tRNA-2-methylthio-N(6)-dimethylallyladenosine synthase 2"/>
    <property type="match status" value="1"/>
</dbReference>
<comment type="cofactor">
    <cofactor evidence="13">
        <name>[4Fe-4S] cluster</name>
        <dbReference type="ChEBI" id="CHEBI:49883"/>
    </cofactor>
    <text evidence="13">Binds 2 [4Fe-4S] clusters. One cluster is coordinated with 3 cysteines and an exchangeable S-adenosyl-L-methionine.</text>
</comment>
<keyword evidence="4 13" id="KW-0949">S-adenosyl-L-methionine</keyword>
<feature type="binding site" evidence="13">
    <location>
        <position position="90"/>
    </location>
    <ligand>
        <name>[4Fe-4S] cluster</name>
        <dbReference type="ChEBI" id="CHEBI:49883"/>
        <label>1</label>
    </ligand>
</feature>
<dbReference type="GO" id="GO:0046872">
    <property type="term" value="F:metal ion binding"/>
    <property type="evidence" value="ECO:0007669"/>
    <property type="project" value="UniProtKB-KW"/>
</dbReference>
<gene>
    <name evidence="13 17" type="primary">miaB</name>
    <name evidence="17" type="ORF">H9Q79_04525</name>
</gene>
<dbReference type="HAMAP" id="MF_01864">
    <property type="entry name" value="tRNA_metthiotr_MiaB"/>
    <property type="match status" value="1"/>
</dbReference>
<dbReference type="PROSITE" id="PS51918">
    <property type="entry name" value="RADICAL_SAM"/>
    <property type="match status" value="1"/>
</dbReference>
<dbReference type="EC" id="2.8.4.3" evidence="8 13"/>
<dbReference type="KEGG" id="whj:H9Q79_04525"/>
<sequence>MFNEINLDEIDLTESPPSEEPRRQYYFMAKCRELVRKKKEELGRPLSFCIETFGCQMNARDSEKLRGILEEIGYIKSDSESSDFVIYNTCTVRENANLRVYGRLGYLHALKKKNPHMMIGLCGCMMQEPEVVEKLKKSYRFVNLIFGTHNIYKLAELVTEALEQDGMIVDIWKDTDQIVENLPIDRKYPFKSGVNIMFGCNNFCSYCIVPYVRGRERSRLPEEILEEIRRLVDDGVKEIMLLGQNVNSYGRNLAQPLSFAELLEQAAGIDGLERIRFMTSHPKDLSEELIEVMSRYPKICPHLHLPVQSGSTEILRQMNRRYTKESYLALVDRIRASIPDISLTTDIIVGFPGETEEDFMETMDVVEKVRYDSAFTFIYSKRTGTPAAAMDNQIPEEVVKDRFDRLLARVQEIAREQSSRFEGRTMDVLVEAVNEQDSSLVTGRLANNLVVHFPGDASMIGTILPVHLDCCKGFYYIGSTV</sequence>
<dbReference type="AlphaFoldDB" id="A0A7G9GFH8"/>
<dbReference type="RefSeq" id="WP_118644566.1">
    <property type="nucleotide sequence ID" value="NZ_CP060635.1"/>
</dbReference>
<evidence type="ECO:0000256" key="3">
    <source>
        <dbReference type="ARBA" id="ARBA00022679"/>
    </source>
</evidence>
<dbReference type="InterPro" id="IPR002792">
    <property type="entry name" value="TRAM_dom"/>
</dbReference>
<feature type="binding site" evidence="13">
    <location>
        <position position="55"/>
    </location>
    <ligand>
        <name>[4Fe-4S] cluster</name>
        <dbReference type="ChEBI" id="CHEBI:49883"/>
        <label>1</label>
    </ligand>
</feature>
<dbReference type="SFLD" id="SFLDF00273">
    <property type="entry name" value="(dimethylallyl)adenosine_tRNA"/>
    <property type="match status" value="1"/>
</dbReference>
<evidence type="ECO:0000256" key="13">
    <source>
        <dbReference type="HAMAP-Rule" id="MF_01864"/>
    </source>
</evidence>
<dbReference type="InterPro" id="IPR023404">
    <property type="entry name" value="rSAM_horseshoe"/>
</dbReference>
<dbReference type="SUPFAM" id="SSF102114">
    <property type="entry name" value="Radical SAM enzymes"/>
    <property type="match status" value="1"/>
</dbReference>
<evidence type="ECO:0000256" key="12">
    <source>
        <dbReference type="ARBA" id="ARBA00081141"/>
    </source>
</evidence>
<dbReference type="SFLD" id="SFLDG01082">
    <property type="entry name" value="B12-binding_domain_containing"/>
    <property type="match status" value="1"/>
</dbReference>
<keyword evidence="3 13" id="KW-0808">Transferase</keyword>
<comment type="catalytic activity">
    <reaction evidence="9 13">
        <text>N(6)-dimethylallyladenosine(37) in tRNA + (sulfur carrier)-SH + AH2 + 2 S-adenosyl-L-methionine = 2-methylsulfanyl-N(6)-dimethylallyladenosine(37) in tRNA + (sulfur carrier)-H + 5'-deoxyadenosine + L-methionine + A + S-adenosyl-L-homocysteine + 2 H(+)</text>
        <dbReference type="Rhea" id="RHEA:37067"/>
        <dbReference type="Rhea" id="RHEA-COMP:10375"/>
        <dbReference type="Rhea" id="RHEA-COMP:10376"/>
        <dbReference type="Rhea" id="RHEA-COMP:14737"/>
        <dbReference type="Rhea" id="RHEA-COMP:14739"/>
        <dbReference type="ChEBI" id="CHEBI:13193"/>
        <dbReference type="ChEBI" id="CHEBI:15378"/>
        <dbReference type="ChEBI" id="CHEBI:17319"/>
        <dbReference type="ChEBI" id="CHEBI:17499"/>
        <dbReference type="ChEBI" id="CHEBI:29917"/>
        <dbReference type="ChEBI" id="CHEBI:57844"/>
        <dbReference type="ChEBI" id="CHEBI:57856"/>
        <dbReference type="ChEBI" id="CHEBI:59789"/>
        <dbReference type="ChEBI" id="CHEBI:64428"/>
        <dbReference type="ChEBI" id="CHEBI:74415"/>
        <dbReference type="ChEBI" id="CHEBI:74417"/>
        <dbReference type="EC" id="2.8.4.3"/>
    </reaction>
</comment>
<dbReference type="SFLD" id="SFLDG01061">
    <property type="entry name" value="methylthiotransferase"/>
    <property type="match status" value="1"/>
</dbReference>
<evidence type="ECO:0000259" key="16">
    <source>
        <dbReference type="PROSITE" id="PS51918"/>
    </source>
</evidence>
<feature type="domain" description="TRAM" evidence="14">
    <location>
        <begin position="419"/>
        <end position="481"/>
    </location>
</feature>
<name>A0A7G9GFH8_9FIRM</name>
<dbReference type="FunFam" id="3.40.50.12160:FF:000003">
    <property type="entry name" value="CDK5 regulatory subunit-associated protein 1"/>
    <property type="match status" value="1"/>
</dbReference>
<keyword evidence="13" id="KW-0819">tRNA processing</keyword>
<dbReference type="SFLD" id="SFLDS00029">
    <property type="entry name" value="Radical_SAM"/>
    <property type="match status" value="1"/>
</dbReference>
<keyword evidence="6 13" id="KW-0408">Iron</keyword>
<dbReference type="SMART" id="SM00729">
    <property type="entry name" value="Elp3"/>
    <property type="match status" value="1"/>
</dbReference>
<feature type="domain" description="MTTase N-terminal" evidence="15">
    <location>
        <begin position="46"/>
        <end position="163"/>
    </location>
</feature>
<dbReference type="NCBIfam" id="TIGR00089">
    <property type="entry name" value="MiaB/RimO family radical SAM methylthiotransferase"/>
    <property type="match status" value="1"/>
</dbReference>
<dbReference type="Gene3D" id="3.80.30.20">
    <property type="entry name" value="tm_1862 like domain"/>
    <property type="match status" value="1"/>
</dbReference>
<evidence type="ECO:0000256" key="11">
    <source>
        <dbReference type="ARBA" id="ARBA00080698"/>
    </source>
</evidence>
<keyword evidence="2 13" id="KW-0004">4Fe-4S</keyword>
<evidence type="ECO:0000256" key="10">
    <source>
        <dbReference type="ARBA" id="ARBA00068570"/>
    </source>
</evidence>
<dbReference type="Proteomes" id="UP000515860">
    <property type="component" value="Chromosome"/>
</dbReference>
<feature type="binding site" evidence="13">
    <location>
        <position position="204"/>
    </location>
    <ligand>
        <name>[4Fe-4S] cluster</name>
        <dbReference type="ChEBI" id="CHEBI:49883"/>
        <label>2</label>
        <note>4Fe-4S-S-AdoMet</note>
    </ligand>
</feature>
<dbReference type="CDD" id="cd01335">
    <property type="entry name" value="Radical_SAM"/>
    <property type="match status" value="1"/>
</dbReference>
<dbReference type="InterPro" id="IPR006463">
    <property type="entry name" value="MiaB_methiolase"/>
</dbReference>
<evidence type="ECO:0000259" key="15">
    <source>
        <dbReference type="PROSITE" id="PS51449"/>
    </source>
</evidence>
<feature type="domain" description="Radical SAM core" evidence="16">
    <location>
        <begin position="186"/>
        <end position="416"/>
    </location>
</feature>
<evidence type="ECO:0000256" key="5">
    <source>
        <dbReference type="ARBA" id="ARBA00022723"/>
    </source>
</evidence>
<organism evidence="17 18">
    <name type="scientific">Wansuia hejianensis</name>
    <dbReference type="NCBI Taxonomy" id="2763667"/>
    <lineage>
        <taxon>Bacteria</taxon>
        <taxon>Bacillati</taxon>
        <taxon>Bacillota</taxon>
        <taxon>Clostridia</taxon>
        <taxon>Lachnospirales</taxon>
        <taxon>Lachnospiraceae</taxon>
        <taxon>Wansuia</taxon>
    </lineage>
</organism>
<dbReference type="GO" id="GO:0035597">
    <property type="term" value="F:tRNA-2-methylthio-N(6)-dimethylallyladenosine(37) synthase activity"/>
    <property type="evidence" value="ECO:0007669"/>
    <property type="project" value="UniProtKB-EC"/>
</dbReference>
<dbReference type="InterPro" id="IPR013848">
    <property type="entry name" value="Methylthiotransferase_N"/>
</dbReference>
<evidence type="ECO:0000256" key="4">
    <source>
        <dbReference type="ARBA" id="ARBA00022691"/>
    </source>
</evidence>
<protein>
    <recommendedName>
        <fullName evidence="10 13">tRNA-2-methylthio-N(6)-dimethylallyladenosine synthase</fullName>
        <ecNumber evidence="8 13">2.8.4.3</ecNumber>
    </recommendedName>
    <alternativeName>
        <fullName evidence="12 13">(Dimethylallyl)adenosine tRNA methylthiotransferase MiaB</fullName>
    </alternativeName>
    <alternativeName>
        <fullName evidence="11 13">tRNA-i(6)A37 methylthiotransferase</fullName>
    </alternativeName>
</protein>
<dbReference type="InterPro" id="IPR006638">
    <property type="entry name" value="Elp3/MiaA/NifB-like_rSAM"/>
</dbReference>
<comment type="subunit">
    <text evidence="13">Monomer.</text>
</comment>
<dbReference type="PROSITE" id="PS51449">
    <property type="entry name" value="MTTASE_N"/>
    <property type="match status" value="1"/>
</dbReference>
<dbReference type="InterPro" id="IPR038135">
    <property type="entry name" value="Methylthiotransferase_N_sf"/>
</dbReference>
<dbReference type="GO" id="GO:0051539">
    <property type="term" value="F:4 iron, 4 sulfur cluster binding"/>
    <property type="evidence" value="ECO:0007669"/>
    <property type="project" value="UniProtKB-UniRule"/>
</dbReference>
<evidence type="ECO:0000256" key="1">
    <source>
        <dbReference type="ARBA" id="ARBA00003234"/>
    </source>
</evidence>
<dbReference type="PROSITE" id="PS01278">
    <property type="entry name" value="MTTASE_RADICAL"/>
    <property type="match status" value="1"/>
</dbReference>
<evidence type="ECO:0000256" key="6">
    <source>
        <dbReference type="ARBA" id="ARBA00023004"/>
    </source>
</evidence>
<evidence type="ECO:0000313" key="17">
    <source>
        <dbReference type="EMBL" id="QNM09560.1"/>
    </source>
</evidence>
<proteinExistence type="inferred from homology"/>
<keyword evidence="18" id="KW-1185">Reference proteome</keyword>
<dbReference type="InterPro" id="IPR005839">
    <property type="entry name" value="Methylthiotransferase"/>
</dbReference>
<keyword evidence="7 13" id="KW-0411">Iron-sulfur</keyword>
<dbReference type="Pfam" id="PF04055">
    <property type="entry name" value="Radical_SAM"/>
    <property type="match status" value="1"/>
</dbReference>
<dbReference type="PANTHER" id="PTHR43020">
    <property type="entry name" value="CDK5 REGULATORY SUBUNIT-ASSOCIATED PROTEIN 1"/>
    <property type="match status" value="1"/>
</dbReference>
<comment type="similarity">
    <text evidence="13">Belongs to the methylthiotransferase family. MiaB subfamily.</text>
</comment>
<evidence type="ECO:0000256" key="8">
    <source>
        <dbReference type="ARBA" id="ARBA00033765"/>
    </source>
</evidence>
<dbReference type="EMBL" id="CP060635">
    <property type="protein sequence ID" value="QNM09560.1"/>
    <property type="molecule type" value="Genomic_DNA"/>
</dbReference>
<comment type="function">
    <text evidence="1 13">Catalyzes the methylthiolation of N6-(dimethylallyl)adenosine (i(6)A), leading to the formation of 2-methylthio-N6-(dimethylallyl)adenosine (ms(2)i(6)A) at position 37 in tRNAs that read codons beginning with uridine.</text>
</comment>
<feature type="binding site" evidence="13">
    <location>
        <position position="124"/>
    </location>
    <ligand>
        <name>[4Fe-4S] cluster</name>
        <dbReference type="ChEBI" id="CHEBI:49883"/>
        <label>1</label>
    </ligand>
</feature>
<feature type="binding site" evidence="13">
    <location>
        <position position="207"/>
    </location>
    <ligand>
        <name>[4Fe-4S] cluster</name>
        <dbReference type="ChEBI" id="CHEBI:49883"/>
        <label>2</label>
        <note>4Fe-4S-S-AdoMet</note>
    </ligand>
</feature>
<dbReference type="PANTHER" id="PTHR43020:SF2">
    <property type="entry name" value="MITOCHONDRIAL TRNA METHYLTHIOTRANSFERASE CDK5RAP1"/>
    <property type="match status" value="1"/>
</dbReference>
<dbReference type="InterPro" id="IPR007197">
    <property type="entry name" value="rSAM"/>
</dbReference>
<evidence type="ECO:0000256" key="2">
    <source>
        <dbReference type="ARBA" id="ARBA00022485"/>
    </source>
</evidence>
<dbReference type="Gene3D" id="3.40.50.12160">
    <property type="entry name" value="Methylthiotransferase, N-terminal domain"/>
    <property type="match status" value="1"/>
</dbReference>
<dbReference type="NCBIfam" id="TIGR01574">
    <property type="entry name" value="miaB-methiolase"/>
    <property type="match status" value="1"/>
</dbReference>
<evidence type="ECO:0000256" key="9">
    <source>
        <dbReference type="ARBA" id="ARBA00051425"/>
    </source>
</evidence>
<dbReference type="Pfam" id="PF01938">
    <property type="entry name" value="TRAM"/>
    <property type="match status" value="1"/>
</dbReference>
<dbReference type="PROSITE" id="PS50926">
    <property type="entry name" value="TRAM"/>
    <property type="match status" value="1"/>
</dbReference>
<feature type="binding site" evidence="13">
    <location>
        <position position="200"/>
    </location>
    <ligand>
        <name>[4Fe-4S] cluster</name>
        <dbReference type="ChEBI" id="CHEBI:49883"/>
        <label>2</label>
        <note>4Fe-4S-S-AdoMet</note>
    </ligand>
</feature>
<dbReference type="InterPro" id="IPR058240">
    <property type="entry name" value="rSAM_sf"/>
</dbReference>
<evidence type="ECO:0000259" key="14">
    <source>
        <dbReference type="PROSITE" id="PS50926"/>
    </source>
</evidence>
<dbReference type="GO" id="GO:0005829">
    <property type="term" value="C:cytosol"/>
    <property type="evidence" value="ECO:0007669"/>
    <property type="project" value="TreeGrafter"/>
</dbReference>
<comment type="subcellular location">
    <subcellularLocation>
        <location evidence="13">Cytoplasm</location>
    </subcellularLocation>
</comment>
<keyword evidence="13" id="KW-0963">Cytoplasm</keyword>
<keyword evidence="5 13" id="KW-0479">Metal-binding</keyword>
<dbReference type="Pfam" id="PF00919">
    <property type="entry name" value="UPF0004"/>
    <property type="match status" value="1"/>
</dbReference>
<evidence type="ECO:0000256" key="7">
    <source>
        <dbReference type="ARBA" id="ARBA00023014"/>
    </source>
</evidence>